<dbReference type="Proteomes" id="UP000235507">
    <property type="component" value="Unassembled WGS sequence"/>
</dbReference>
<dbReference type="Gene3D" id="3.40.630.30">
    <property type="match status" value="1"/>
</dbReference>
<reference evidence="3" key="1">
    <citation type="submission" date="2019-07" db="EMBL/GenBank/DDBJ databases">
        <title>Mesorhizobum intechiensis sp. nov. isolated from nodules of Lotus tenuis growing in lowlands of the Flooding Pampa, Argentina.</title>
        <authorList>
            <person name="Estrella M.J."/>
            <person name="Torres Tejerizo G.A."/>
            <person name="Cumpa Velazquez L.M."/>
            <person name="Fontana F."/>
            <person name="Hansen L."/>
            <person name="Pistorio M."/>
            <person name="Sannazzaro A.I."/>
        </authorList>
    </citation>
    <scope>NUCLEOTIDE SEQUENCE</scope>
    <source>
        <strain evidence="3">BD68</strain>
    </source>
</reference>
<keyword evidence="4" id="KW-1185">Reference proteome</keyword>
<sequence length="170" mass="18425">MTEKLSSGKPGKFTPKRRATFTRLVHEGGEVGEAVVAKNVKQAEALVFAGRGPKGIAALKNPLASYRERISEKAGFNIDAKAFPFELGYVFVTLKAQGKGLSHQLVDEAIRLAAGRGLFATARTDNARMLSTLEKAGFDRKGKPYGGRSPKRRIQILVRPGEKSDEATEP</sequence>
<comment type="caution">
    <text evidence="3">The sequence shown here is derived from an EMBL/GenBank/DDBJ whole genome shotgun (WGS) entry which is preliminary data.</text>
</comment>
<dbReference type="AlphaFoldDB" id="A0A8T9ARB2"/>
<accession>A0A8T9ARB2</accession>
<evidence type="ECO:0000313" key="4">
    <source>
        <dbReference type="Proteomes" id="UP000235507"/>
    </source>
</evidence>
<dbReference type="OrthoDB" id="8072401at2"/>
<dbReference type="InterPro" id="IPR016181">
    <property type="entry name" value="Acyl_CoA_acyltransferase"/>
</dbReference>
<name>A0A8T9ARB2_9HYPH</name>
<proteinExistence type="predicted"/>
<feature type="domain" description="N-acetyltransferase" evidence="2">
    <location>
        <begin position="85"/>
        <end position="138"/>
    </location>
</feature>
<dbReference type="Pfam" id="PF00583">
    <property type="entry name" value="Acetyltransf_1"/>
    <property type="match status" value="1"/>
</dbReference>
<evidence type="ECO:0000256" key="1">
    <source>
        <dbReference type="SAM" id="MobiDB-lite"/>
    </source>
</evidence>
<dbReference type="RefSeq" id="WP_143974447.1">
    <property type="nucleotide sequence ID" value="NZ_PNOT02000135.1"/>
</dbReference>
<evidence type="ECO:0000313" key="3">
    <source>
        <dbReference type="EMBL" id="TSE11937.1"/>
    </source>
</evidence>
<gene>
    <name evidence="3" type="ORF">C1D09_011780</name>
</gene>
<feature type="compositionally biased region" description="Basic and acidic residues" evidence="1">
    <location>
        <begin position="160"/>
        <end position="170"/>
    </location>
</feature>
<dbReference type="SUPFAM" id="SSF55729">
    <property type="entry name" value="Acyl-CoA N-acyltransferases (Nat)"/>
    <property type="match status" value="1"/>
</dbReference>
<dbReference type="GO" id="GO:0016747">
    <property type="term" value="F:acyltransferase activity, transferring groups other than amino-acyl groups"/>
    <property type="evidence" value="ECO:0007669"/>
    <property type="project" value="InterPro"/>
</dbReference>
<dbReference type="InterPro" id="IPR000182">
    <property type="entry name" value="GNAT_dom"/>
</dbReference>
<dbReference type="EMBL" id="PNOT02000135">
    <property type="protein sequence ID" value="TSE11937.1"/>
    <property type="molecule type" value="Genomic_DNA"/>
</dbReference>
<protein>
    <submittedName>
        <fullName evidence="3">GNAT family N-acetyltransferase</fullName>
    </submittedName>
</protein>
<evidence type="ECO:0000259" key="2">
    <source>
        <dbReference type="Pfam" id="PF00583"/>
    </source>
</evidence>
<organism evidence="3 4">
    <name type="scientific">Mesorhizobium intechi</name>
    <dbReference type="NCBI Taxonomy" id="537601"/>
    <lineage>
        <taxon>Bacteria</taxon>
        <taxon>Pseudomonadati</taxon>
        <taxon>Pseudomonadota</taxon>
        <taxon>Alphaproteobacteria</taxon>
        <taxon>Hyphomicrobiales</taxon>
        <taxon>Phyllobacteriaceae</taxon>
        <taxon>Mesorhizobium</taxon>
    </lineage>
</organism>
<feature type="region of interest" description="Disordered" evidence="1">
    <location>
        <begin position="140"/>
        <end position="170"/>
    </location>
</feature>